<gene>
    <name evidence="1" type="ORF">DCL06_02650</name>
</gene>
<accession>A0A3B9QSM0</accession>
<reference evidence="1 2" key="1">
    <citation type="journal article" date="2018" name="Nat. Biotechnol.">
        <title>A standardized bacterial taxonomy based on genome phylogeny substantially revises the tree of life.</title>
        <authorList>
            <person name="Parks D.H."/>
            <person name="Chuvochina M."/>
            <person name="Waite D.W."/>
            <person name="Rinke C."/>
            <person name="Skarshewski A."/>
            <person name="Chaumeil P.A."/>
            <person name="Hugenholtz P."/>
        </authorList>
    </citation>
    <scope>NUCLEOTIDE SEQUENCE [LARGE SCALE GENOMIC DNA]</scope>
    <source>
        <strain evidence="1">UBA9851</strain>
    </source>
</reference>
<feature type="non-terminal residue" evidence="1">
    <location>
        <position position="27"/>
    </location>
</feature>
<dbReference type="EMBL" id="DMDD01000063">
    <property type="protein sequence ID" value="HAF71970.1"/>
    <property type="molecule type" value="Genomic_DNA"/>
</dbReference>
<sequence>MRDAGLRATPGRLAALRYINAHPHSSA</sequence>
<name>A0A3B9QSM0_9CORY</name>
<organism evidence="1 2">
    <name type="scientific">Corynebacterium variabile</name>
    <dbReference type="NCBI Taxonomy" id="1727"/>
    <lineage>
        <taxon>Bacteria</taxon>
        <taxon>Bacillati</taxon>
        <taxon>Actinomycetota</taxon>
        <taxon>Actinomycetes</taxon>
        <taxon>Mycobacteriales</taxon>
        <taxon>Corynebacteriaceae</taxon>
        <taxon>Corynebacterium</taxon>
    </lineage>
</organism>
<comment type="caution">
    <text evidence="1">The sequence shown here is derived from an EMBL/GenBank/DDBJ whole genome shotgun (WGS) entry which is preliminary data.</text>
</comment>
<evidence type="ECO:0000313" key="1">
    <source>
        <dbReference type="EMBL" id="HAF71970.1"/>
    </source>
</evidence>
<proteinExistence type="predicted"/>
<dbReference type="AlphaFoldDB" id="A0A3B9QSM0"/>
<protein>
    <submittedName>
        <fullName evidence="1">Transcriptional repressor</fullName>
    </submittedName>
</protein>
<dbReference type="Proteomes" id="UP000260925">
    <property type="component" value="Unassembled WGS sequence"/>
</dbReference>
<evidence type="ECO:0000313" key="2">
    <source>
        <dbReference type="Proteomes" id="UP000260925"/>
    </source>
</evidence>